<sequence length="64" mass="6938">MTDHAEPHAEPPEWSPYVPPRSDSPEDIAAWRAGYDAWISKGASANGLQDTTSLLPDFVVPCAD</sequence>
<feature type="region of interest" description="Disordered" evidence="1">
    <location>
        <begin position="1"/>
        <end position="26"/>
    </location>
</feature>
<evidence type="ECO:0000313" key="2">
    <source>
        <dbReference type="EMBL" id="CAX26061.1"/>
    </source>
</evidence>
<dbReference type="EMBL" id="FP103042">
    <property type="protein sequence ID" value="CAX26061.1"/>
    <property type="molecule type" value="Genomic_DNA"/>
</dbReference>
<proteinExistence type="predicted"/>
<dbReference type="HOGENOM" id="CLU_2862655_0_0_5"/>
<gene>
    <name evidence="2" type="ORF">METD_I4432</name>
</gene>
<name>C7CFC7_METED</name>
<dbReference type="GeneID" id="72991232"/>
<protein>
    <submittedName>
        <fullName evidence="2">Uncharacterized protein</fullName>
    </submittedName>
</protein>
<feature type="compositionally biased region" description="Basic and acidic residues" evidence="1">
    <location>
        <begin position="1"/>
        <end position="11"/>
    </location>
</feature>
<evidence type="ECO:0000313" key="3">
    <source>
        <dbReference type="Proteomes" id="UP000008070"/>
    </source>
</evidence>
<reference evidence="3" key="1">
    <citation type="journal article" date="2009" name="PLoS ONE">
        <title>Methylobacterium genome sequences: a reference blueprint to investigate microbial metabolism of C1 compounds from natural and industrial sources.</title>
        <authorList>
            <person name="Vuilleumier S."/>
            <person name="Chistoserdova L."/>
            <person name="Lee M.-C."/>
            <person name="Bringel F."/>
            <person name="Lajus A."/>
            <person name="Zhou Y."/>
            <person name="Gourion B."/>
            <person name="Barbe V."/>
            <person name="Chang J."/>
            <person name="Cruveiller S."/>
            <person name="Dossat C."/>
            <person name="Gillett W."/>
            <person name="Gruffaz C."/>
            <person name="Haugen E."/>
            <person name="Hourcade E."/>
            <person name="Levy R."/>
            <person name="Mangenot S."/>
            <person name="Muller E."/>
            <person name="Nadalig T."/>
            <person name="Pagni M."/>
            <person name="Penny C."/>
            <person name="Peyraud R."/>
            <person name="Robinson D.G."/>
            <person name="Roche D."/>
            <person name="Rouy Z."/>
            <person name="Saenampechek C."/>
            <person name="Salvignol G."/>
            <person name="Vallenet D."/>
            <person name="Wu Z."/>
            <person name="Marx C.J."/>
            <person name="Vorholt J.A."/>
            <person name="Olson M.V."/>
            <person name="Kaul R."/>
            <person name="Weissenbach J."/>
            <person name="Medigue C."/>
            <person name="Lidstrom M.E."/>
        </authorList>
    </citation>
    <scope>NUCLEOTIDE SEQUENCE [LARGE SCALE GENOMIC DNA]</scope>
    <source>
        <strain evidence="3">DSM 6343 / CIP 106787 / DM4</strain>
    </source>
</reference>
<dbReference type="RefSeq" id="WP_015823754.1">
    <property type="nucleotide sequence ID" value="NC_012988.1"/>
</dbReference>
<organism evidence="2 3">
    <name type="scientific">Methylorubrum extorquens (strain DSM 6343 / CIP 106787 / DM4)</name>
    <name type="common">Methylobacterium extorquens</name>
    <dbReference type="NCBI Taxonomy" id="661410"/>
    <lineage>
        <taxon>Bacteria</taxon>
        <taxon>Pseudomonadati</taxon>
        <taxon>Pseudomonadota</taxon>
        <taxon>Alphaproteobacteria</taxon>
        <taxon>Hyphomicrobiales</taxon>
        <taxon>Methylobacteriaceae</taxon>
        <taxon>Methylorubrum</taxon>
    </lineage>
</organism>
<accession>C7CFC7</accession>
<dbReference type="KEGG" id="mdi:METDI4432"/>
<evidence type="ECO:0000256" key="1">
    <source>
        <dbReference type="SAM" id="MobiDB-lite"/>
    </source>
</evidence>
<dbReference type="Proteomes" id="UP000008070">
    <property type="component" value="Chromosome"/>
</dbReference>
<dbReference type="AlphaFoldDB" id="C7CFC7"/>